<feature type="compositionally biased region" description="Basic and acidic residues" evidence="2">
    <location>
        <begin position="11"/>
        <end position="23"/>
    </location>
</feature>
<dbReference type="PIRSF" id="PIRSF005956">
    <property type="entry name" value="BtpA"/>
    <property type="match status" value="1"/>
</dbReference>
<organism evidence="3 4">
    <name type="scientific">Halobiforma nitratireducens JCM 10879</name>
    <dbReference type="NCBI Taxonomy" id="1227454"/>
    <lineage>
        <taxon>Archaea</taxon>
        <taxon>Methanobacteriati</taxon>
        <taxon>Methanobacteriota</taxon>
        <taxon>Stenosarchaea group</taxon>
        <taxon>Halobacteria</taxon>
        <taxon>Halobacteriales</taxon>
        <taxon>Natrialbaceae</taxon>
        <taxon>Halobiforma</taxon>
    </lineage>
</organism>
<comment type="caution">
    <text evidence="3">The sequence shown here is derived from an EMBL/GenBank/DDBJ whole genome shotgun (WGS) entry which is preliminary data.</text>
</comment>
<protein>
    <submittedName>
        <fullName evidence="3">Photosystem I assembly BtpA</fullName>
    </submittedName>
</protein>
<comment type="similarity">
    <text evidence="1">Belongs to the BtpA family.</text>
</comment>
<evidence type="ECO:0000256" key="1">
    <source>
        <dbReference type="ARBA" id="ARBA00006007"/>
    </source>
</evidence>
<dbReference type="Gene3D" id="3.20.20.70">
    <property type="entry name" value="Aldolase class I"/>
    <property type="match status" value="1"/>
</dbReference>
<keyword evidence="4" id="KW-1185">Reference proteome</keyword>
<evidence type="ECO:0000313" key="3">
    <source>
        <dbReference type="EMBL" id="EMA45739.1"/>
    </source>
</evidence>
<accession>M0MLY1</accession>
<dbReference type="Proteomes" id="UP000011607">
    <property type="component" value="Unassembled WGS sequence"/>
</dbReference>
<proteinExistence type="inferred from homology"/>
<dbReference type="Pfam" id="PF03437">
    <property type="entry name" value="BtpA"/>
    <property type="match status" value="1"/>
</dbReference>
<dbReference type="PANTHER" id="PTHR21381">
    <property type="entry name" value="ZGC:162297"/>
    <property type="match status" value="1"/>
</dbReference>
<sequence length="318" mass="33173">MDGDGFAGLRDGTERVRRSRPEIADRESSERYFSLEMPRLRMGSQARPAFRERFDAARPVIGMVHLPALPGAPAFDGDREAIRERALEDARALVAGGIDGIVLENFGDAPFYPESVPKHVVAEMTAIAAVIRREVDVPLGINVLRNDAEAALSIAAAADADFVRVNVHVGTAATDQGILEGRAHETIRLRERLEADVAVLADVHVKHATPVGETGIEQAAEETVGRGKADGVLVSGSGTGAETSLEDVRRVSSAVPDTPVLVGSGVTAETAGDFLEAGADGLVVGTALKEDGETTNPVASSRVASVVAAARDGVSGDG</sequence>
<dbReference type="AlphaFoldDB" id="M0MLY1"/>
<reference evidence="3 4" key="1">
    <citation type="journal article" date="2014" name="PLoS Genet.">
        <title>Phylogenetically driven sequencing of extremely halophilic archaea reveals strategies for static and dynamic osmo-response.</title>
        <authorList>
            <person name="Becker E.A."/>
            <person name="Seitzer P.M."/>
            <person name="Tritt A."/>
            <person name="Larsen D."/>
            <person name="Krusor M."/>
            <person name="Yao A.I."/>
            <person name="Wu D."/>
            <person name="Madern D."/>
            <person name="Eisen J.A."/>
            <person name="Darling A.E."/>
            <person name="Facciotti M.T."/>
        </authorList>
    </citation>
    <scope>NUCLEOTIDE SEQUENCE [LARGE SCALE GENOMIC DNA]</scope>
    <source>
        <strain evidence="3 4">JCM 10879</strain>
    </source>
</reference>
<dbReference type="NCBIfam" id="TIGR00259">
    <property type="entry name" value="thylakoid_BtpA"/>
    <property type="match status" value="1"/>
</dbReference>
<dbReference type="PANTHER" id="PTHR21381:SF3">
    <property type="entry name" value="SGC REGION PROTEIN SGCQ-RELATED"/>
    <property type="match status" value="1"/>
</dbReference>
<dbReference type="PATRIC" id="fig|1227454.3.peg.398"/>
<gene>
    <name evidence="3" type="ORF">C446_01995</name>
</gene>
<dbReference type="eggNOG" id="arCOG01982">
    <property type="taxonomic scope" value="Archaea"/>
</dbReference>
<evidence type="ECO:0000313" key="4">
    <source>
        <dbReference type="Proteomes" id="UP000011607"/>
    </source>
</evidence>
<dbReference type="InterPro" id="IPR005137">
    <property type="entry name" value="BtpA"/>
</dbReference>
<feature type="region of interest" description="Disordered" evidence="2">
    <location>
        <begin position="1"/>
        <end position="23"/>
    </location>
</feature>
<dbReference type="SUPFAM" id="SSF51366">
    <property type="entry name" value="Ribulose-phoshate binding barrel"/>
    <property type="match status" value="1"/>
</dbReference>
<dbReference type="CDD" id="cd04722">
    <property type="entry name" value="TIM_phosphate_binding"/>
    <property type="match status" value="1"/>
</dbReference>
<name>M0MLY1_9EURY</name>
<dbReference type="InterPro" id="IPR011060">
    <property type="entry name" value="RibuloseP-bd_barrel"/>
</dbReference>
<dbReference type="InterPro" id="IPR013785">
    <property type="entry name" value="Aldolase_TIM"/>
</dbReference>
<evidence type="ECO:0000256" key="2">
    <source>
        <dbReference type="SAM" id="MobiDB-lite"/>
    </source>
</evidence>
<dbReference type="EMBL" id="AOMA01000014">
    <property type="protein sequence ID" value="EMA45739.1"/>
    <property type="molecule type" value="Genomic_DNA"/>
</dbReference>
<feature type="region of interest" description="Disordered" evidence="2">
    <location>
        <begin position="229"/>
        <end position="251"/>
    </location>
</feature>